<dbReference type="EMBL" id="SOAU01000001">
    <property type="protein sequence ID" value="TDT17489.1"/>
    <property type="molecule type" value="Genomic_DNA"/>
</dbReference>
<dbReference type="OrthoDB" id="9801810at2"/>
<dbReference type="Pfam" id="PF24894">
    <property type="entry name" value="Hexapep_GlmU"/>
    <property type="match status" value="1"/>
</dbReference>
<dbReference type="PANTHER" id="PTHR22572">
    <property type="entry name" value="SUGAR-1-PHOSPHATE GUANYL TRANSFERASE"/>
    <property type="match status" value="1"/>
</dbReference>
<protein>
    <submittedName>
        <fullName evidence="3">Mannose-1-phosphate guanylyltransferase</fullName>
    </submittedName>
</protein>
<dbReference type="Gene3D" id="3.90.550.10">
    <property type="entry name" value="Spore Coat Polysaccharide Biosynthesis Protein SpsA, Chain A"/>
    <property type="match status" value="1"/>
</dbReference>
<keyword evidence="3" id="KW-0548">Nucleotidyltransferase</keyword>
<gene>
    <name evidence="3" type="ORF">BDK89_3099</name>
</gene>
<feature type="domain" description="Glucose-1-phosphate adenylyltransferase/Bifunctional protein GlmU-like C-terminal hexapeptide" evidence="2">
    <location>
        <begin position="235"/>
        <end position="298"/>
    </location>
</feature>
<dbReference type="InterPro" id="IPR056818">
    <property type="entry name" value="GlmU/GlgC-like_hexapep"/>
</dbReference>
<evidence type="ECO:0000313" key="3">
    <source>
        <dbReference type="EMBL" id="TDT17489.1"/>
    </source>
</evidence>
<dbReference type="InterPro" id="IPR050486">
    <property type="entry name" value="Mannose-1P_guanyltransferase"/>
</dbReference>
<evidence type="ECO:0000259" key="2">
    <source>
        <dbReference type="Pfam" id="PF24894"/>
    </source>
</evidence>
<dbReference type="RefSeq" id="WP_133869775.1">
    <property type="nucleotide sequence ID" value="NZ_SOAU01000001.1"/>
</dbReference>
<proteinExistence type="predicted"/>
<accession>A0A4R7I3H2</accession>
<dbReference type="SUPFAM" id="SSF53448">
    <property type="entry name" value="Nucleotide-diphospho-sugar transferases"/>
    <property type="match status" value="1"/>
</dbReference>
<keyword evidence="3" id="KW-0808">Transferase</keyword>
<evidence type="ECO:0000259" key="1">
    <source>
        <dbReference type="Pfam" id="PF00483"/>
    </source>
</evidence>
<dbReference type="CDD" id="cd04181">
    <property type="entry name" value="NTP_transferase"/>
    <property type="match status" value="1"/>
</dbReference>
<comment type="caution">
    <text evidence="3">The sequence shown here is derived from an EMBL/GenBank/DDBJ whole genome shotgun (WGS) entry which is preliminary data.</text>
</comment>
<dbReference type="InterPro" id="IPR005835">
    <property type="entry name" value="NTP_transferase_dom"/>
</dbReference>
<dbReference type="Gene3D" id="2.160.10.10">
    <property type="entry name" value="Hexapeptide repeat proteins"/>
    <property type="match status" value="1"/>
</dbReference>
<reference evidence="3 4" key="1">
    <citation type="submission" date="2019-03" db="EMBL/GenBank/DDBJ databases">
        <title>Sequencing the genomes of 1000 actinobacteria strains.</title>
        <authorList>
            <person name="Klenk H.-P."/>
        </authorList>
    </citation>
    <scope>NUCLEOTIDE SEQUENCE [LARGE SCALE GENOMIC DNA]</scope>
    <source>
        <strain evidence="3 4">DSM 18936</strain>
    </source>
</reference>
<dbReference type="AlphaFoldDB" id="A0A4R7I3H2"/>
<dbReference type="Proteomes" id="UP000294558">
    <property type="component" value="Unassembled WGS sequence"/>
</dbReference>
<feature type="domain" description="Nucleotidyl transferase" evidence="1">
    <location>
        <begin position="3"/>
        <end position="232"/>
    </location>
</feature>
<evidence type="ECO:0000313" key="4">
    <source>
        <dbReference type="Proteomes" id="UP000294558"/>
    </source>
</evidence>
<name>A0A4R7I3H2_9ACTN</name>
<dbReference type="GO" id="GO:0016779">
    <property type="term" value="F:nucleotidyltransferase activity"/>
    <property type="evidence" value="ECO:0007669"/>
    <property type="project" value="UniProtKB-KW"/>
</dbReference>
<keyword evidence="4" id="KW-1185">Reference proteome</keyword>
<sequence>MLAVVLVGGFGTRLRPLTYDVPKPMLPVGHRPMIVQLVERLAPCGVTDVVLALGFRPEPFAAAFTDDRCGDVNIHYAVEPEPLDTGGAIAFAARHVGVDDTFIVANGDIITDLDVAELLAAHRSVGTDATIHLTPVDDPSAFGVVETESDGHVRRFVEKPAPGETDSNLINAGTYVFEPSVLDLVPEGERVSVERVVFPALVADRRLAAMSTDDYWIDAGRPELYLQANLDIVSGRRAVRVDAVESGAAVDASATVDDSVVSAGATVGADAEVRGSLVLPGATVAAGARVDNSIVAGTVSASASVTDSVIGPTYSVPEGTAVVDERLPADAP</sequence>
<dbReference type="Pfam" id="PF00483">
    <property type="entry name" value="NTP_transferase"/>
    <property type="match status" value="1"/>
</dbReference>
<organism evidence="3 4">
    <name type="scientific">Ilumatobacter fluminis</name>
    <dbReference type="NCBI Taxonomy" id="467091"/>
    <lineage>
        <taxon>Bacteria</taxon>
        <taxon>Bacillati</taxon>
        <taxon>Actinomycetota</taxon>
        <taxon>Acidimicrobiia</taxon>
        <taxon>Acidimicrobiales</taxon>
        <taxon>Ilumatobacteraceae</taxon>
        <taxon>Ilumatobacter</taxon>
    </lineage>
</organism>
<dbReference type="InterPro" id="IPR029044">
    <property type="entry name" value="Nucleotide-diphossugar_trans"/>
</dbReference>